<feature type="region of interest" description="Disordered" evidence="4">
    <location>
        <begin position="428"/>
        <end position="465"/>
    </location>
</feature>
<gene>
    <name evidence="6" type="ORF">Sdagh_48500</name>
</gene>
<dbReference type="SUPFAM" id="SSF56349">
    <property type="entry name" value="DNA breaking-rejoining enzymes"/>
    <property type="match status" value="1"/>
</dbReference>
<organism evidence="6 7">
    <name type="scientific">Streptomyces daghestanicus</name>
    <dbReference type="NCBI Taxonomy" id="66885"/>
    <lineage>
        <taxon>Bacteria</taxon>
        <taxon>Bacillati</taxon>
        <taxon>Actinomycetota</taxon>
        <taxon>Actinomycetes</taxon>
        <taxon>Kitasatosporales</taxon>
        <taxon>Streptomycetaceae</taxon>
        <taxon>Streptomyces</taxon>
    </lineage>
</organism>
<accession>A0ABQ3Q760</accession>
<evidence type="ECO:0000313" key="6">
    <source>
        <dbReference type="EMBL" id="GHI33120.1"/>
    </source>
</evidence>
<name>A0ABQ3Q760_9ACTN</name>
<dbReference type="PANTHER" id="PTHR30349">
    <property type="entry name" value="PHAGE INTEGRASE-RELATED"/>
    <property type="match status" value="1"/>
</dbReference>
<dbReference type="CDD" id="cd00796">
    <property type="entry name" value="INT_Rci_Hp1_C"/>
    <property type="match status" value="1"/>
</dbReference>
<keyword evidence="7" id="KW-1185">Reference proteome</keyword>
<protein>
    <submittedName>
        <fullName evidence="6">Integrase</fullName>
    </submittedName>
</protein>
<evidence type="ECO:0000256" key="2">
    <source>
        <dbReference type="ARBA" id="ARBA00023125"/>
    </source>
</evidence>
<dbReference type="InterPro" id="IPR011010">
    <property type="entry name" value="DNA_brk_join_enz"/>
</dbReference>
<dbReference type="Pfam" id="PF00589">
    <property type="entry name" value="Phage_integrase"/>
    <property type="match status" value="1"/>
</dbReference>
<proteinExistence type="inferred from homology"/>
<dbReference type="Gene3D" id="1.10.443.10">
    <property type="entry name" value="Intergrase catalytic core"/>
    <property type="match status" value="1"/>
</dbReference>
<dbReference type="InterPro" id="IPR050090">
    <property type="entry name" value="Tyrosine_recombinase_XerCD"/>
</dbReference>
<dbReference type="Gene3D" id="1.10.150.130">
    <property type="match status" value="1"/>
</dbReference>
<reference evidence="6" key="1">
    <citation type="submission" date="2024-05" db="EMBL/GenBank/DDBJ databases">
        <title>Whole genome shotgun sequence of Streptomyces daghestanicus NBRC 12762.</title>
        <authorList>
            <person name="Komaki H."/>
            <person name="Tamura T."/>
        </authorList>
    </citation>
    <scope>NUCLEOTIDE SEQUENCE</scope>
    <source>
        <strain evidence="6">NBRC 12762</strain>
    </source>
</reference>
<dbReference type="PANTHER" id="PTHR30349:SF64">
    <property type="entry name" value="PROPHAGE INTEGRASE INTD-RELATED"/>
    <property type="match status" value="1"/>
</dbReference>
<comment type="caution">
    <text evidence="6">The sequence shown here is derived from an EMBL/GenBank/DDBJ whole genome shotgun (WGS) entry which is preliminary data.</text>
</comment>
<evidence type="ECO:0000256" key="1">
    <source>
        <dbReference type="ARBA" id="ARBA00008857"/>
    </source>
</evidence>
<keyword evidence="2" id="KW-0238">DNA-binding</keyword>
<evidence type="ECO:0000259" key="5">
    <source>
        <dbReference type="PROSITE" id="PS51898"/>
    </source>
</evidence>
<dbReference type="EMBL" id="BNDX01000011">
    <property type="protein sequence ID" value="GHI33120.1"/>
    <property type="molecule type" value="Genomic_DNA"/>
</dbReference>
<dbReference type="InterPro" id="IPR002104">
    <property type="entry name" value="Integrase_catalytic"/>
</dbReference>
<evidence type="ECO:0000256" key="4">
    <source>
        <dbReference type="SAM" id="MobiDB-lite"/>
    </source>
</evidence>
<keyword evidence="3" id="KW-0233">DNA recombination</keyword>
<feature type="compositionally biased region" description="Polar residues" evidence="4">
    <location>
        <begin position="453"/>
        <end position="465"/>
    </location>
</feature>
<dbReference type="InterPro" id="IPR010998">
    <property type="entry name" value="Integrase_recombinase_N"/>
</dbReference>
<dbReference type="PROSITE" id="PS51898">
    <property type="entry name" value="TYR_RECOMBINASE"/>
    <property type="match status" value="1"/>
</dbReference>
<dbReference type="Proteomes" id="UP001052655">
    <property type="component" value="Unassembled WGS sequence"/>
</dbReference>
<comment type="similarity">
    <text evidence="1">Belongs to the 'phage' integrase family.</text>
</comment>
<sequence>MADRTNIAVGIRISTDIEYRSDRPTPYRARVRWWDPTTKRRQSLSEGKNSEEEAQEWLQAIVQATQAGLTPSTATMTLAEYGEANMDLALRGLELKTLVPYLAGWRLRVVPALGHLAVRLITNGVVDRTVQNWIVDEHSRSTVKNTIAVLVRVMEQAVRDGIISVNPARVTGWQKLYKQAEDELRNPRALALPDWDTLVQLADALVAASHDQYRGWGDVVVFAACTAARIGEVSGCHVQDIDADQWIWTVRRQTTPAPGGLTDKGTKGKRARKVPIIEEVRPLVAQRVLSAGPAPDARLFTGPRGGRIATTVLRDATHWDDVVTKLGYEHLRRHDLRHTGLTWFADAGVPVHVLRRIAGHGSLMTTQRYLHPGVHKITAAGAALSAHLSVVRAPPLTPEPDRDDPLTPVKGALVPNWSPRMIEGRFRMPPEPALTCDSLKSGRQDLNLRPLDPQSSALPSCATSR</sequence>
<evidence type="ECO:0000313" key="7">
    <source>
        <dbReference type="Proteomes" id="UP001052655"/>
    </source>
</evidence>
<evidence type="ECO:0000256" key="3">
    <source>
        <dbReference type="ARBA" id="ARBA00023172"/>
    </source>
</evidence>
<dbReference type="InterPro" id="IPR013762">
    <property type="entry name" value="Integrase-like_cat_sf"/>
</dbReference>
<feature type="domain" description="Tyr recombinase" evidence="5">
    <location>
        <begin position="185"/>
        <end position="384"/>
    </location>
</feature>